<dbReference type="Pfam" id="PF01739">
    <property type="entry name" value="CheR"/>
    <property type="match status" value="1"/>
</dbReference>
<sequence>MLTPSEVAKILPGIESLLEQVKQVYGTNFKEYDWTSMSRRVSISMGRNGHSNLAHFQKELLTDPALFEDFLDDSSINVSSFFREPEQLTGLRERVFRYLETFTHCKVWCAGCAGGEEPFSLAILLEEAGLLEKTQIYATDFNQTILAQAQNGLIPEEGLASYKDNYLKAGGAKNFEDYLIPHAGFYEIVPQIRKKVLFFQHNLVSDSVMNEFQLVLLRNVMIYFQPSLQTKVLSLVHSSLVRGGFLLLGQCESLTSPHQSNFSQLEPRLKIFQKKFTPQAGML</sequence>
<dbReference type="EMBL" id="MFNE01000053">
    <property type="protein sequence ID" value="OGG93135.1"/>
    <property type="molecule type" value="Genomic_DNA"/>
</dbReference>
<dbReference type="PRINTS" id="PR00996">
    <property type="entry name" value="CHERMTFRASE"/>
</dbReference>
<evidence type="ECO:0000313" key="3">
    <source>
        <dbReference type="Proteomes" id="UP000178449"/>
    </source>
</evidence>
<dbReference type="SUPFAM" id="SSF47757">
    <property type="entry name" value="Chemotaxis receptor methyltransferase CheR, N-terminal domain"/>
    <property type="match status" value="1"/>
</dbReference>
<name>A0A1F6G4V2_9PROT</name>
<dbReference type="AlphaFoldDB" id="A0A1F6G4V2"/>
<dbReference type="Gene3D" id="3.40.50.150">
    <property type="entry name" value="Vaccinia Virus protein VP39"/>
    <property type="match status" value="1"/>
</dbReference>
<dbReference type="SMART" id="SM00138">
    <property type="entry name" value="MeTrc"/>
    <property type="match status" value="1"/>
</dbReference>
<dbReference type="Proteomes" id="UP000178449">
    <property type="component" value="Unassembled WGS sequence"/>
</dbReference>
<dbReference type="PANTHER" id="PTHR24422:SF8">
    <property type="entry name" value="CHEMOTAXIS PROTEIN"/>
    <property type="match status" value="1"/>
</dbReference>
<protein>
    <recommendedName>
        <fullName evidence="1">CheR-type methyltransferase domain-containing protein</fullName>
    </recommendedName>
</protein>
<accession>A0A1F6G4V2</accession>
<reference evidence="2 3" key="1">
    <citation type="journal article" date="2016" name="Nat. Commun.">
        <title>Thousands of microbial genomes shed light on interconnected biogeochemical processes in an aquifer system.</title>
        <authorList>
            <person name="Anantharaman K."/>
            <person name="Brown C.T."/>
            <person name="Hug L.A."/>
            <person name="Sharon I."/>
            <person name="Castelle C.J."/>
            <person name="Probst A.J."/>
            <person name="Thomas B.C."/>
            <person name="Singh A."/>
            <person name="Wilkins M.J."/>
            <person name="Karaoz U."/>
            <person name="Brodie E.L."/>
            <person name="Williams K.H."/>
            <person name="Hubbard S.S."/>
            <person name="Banfield J.F."/>
        </authorList>
    </citation>
    <scope>NUCLEOTIDE SEQUENCE [LARGE SCALE GENOMIC DNA]</scope>
</reference>
<dbReference type="GO" id="GO:0008757">
    <property type="term" value="F:S-adenosylmethionine-dependent methyltransferase activity"/>
    <property type="evidence" value="ECO:0007669"/>
    <property type="project" value="InterPro"/>
</dbReference>
<evidence type="ECO:0000259" key="1">
    <source>
        <dbReference type="PROSITE" id="PS50123"/>
    </source>
</evidence>
<dbReference type="InterPro" id="IPR022642">
    <property type="entry name" value="CheR_C"/>
</dbReference>
<gene>
    <name evidence="2" type="ORF">A2527_14395</name>
</gene>
<dbReference type="SUPFAM" id="SSF53335">
    <property type="entry name" value="S-adenosyl-L-methionine-dependent methyltransferases"/>
    <property type="match status" value="1"/>
</dbReference>
<dbReference type="InterPro" id="IPR000780">
    <property type="entry name" value="CheR_MeTrfase"/>
</dbReference>
<dbReference type="InterPro" id="IPR029063">
    <property type="entry name" value="SAM-dependent_MTases_sf"/>
</dbReference>
<organism evidence="2 3">
    <name type="scientific">Candidatus Lambdaproteobacteria bacterium RIFOXYD2_FULL_50_16</name>
    <dbReference type="NCBI Taxonomy" id="1817772"/>
    <lineage>
        <taxon>Bacteria</taxon>
        <taxon>Pseudomonadati</taxon>
        <taxon>Pseudomonadota</taxon>
        <taxon>Candidatus Lambdaproteobacteria</taxon>
    </lineage>
</organism>
<comment type="caution">
    <text evidence="2">The sequence shown here is derived from an EMBL/GenBank/DDBJ whole genome shotgun (WGS) entry which is preliminary data.</text>
</comment>
<feature type="domain" description="CheR-type methyltransferase" evidence="1">
    <location>
        <begin position="21"/>
        <end position="275"/>
    </location>
</feature>
<dbReference type="STRING" id="1817772.A2527_14395"/>
<evidence type="ECO:0000313" key="2">
    <source>
        <dbReference type="EMBL" id="OGG93135.1"/>
    </source>
</evidence>
<dbReference type="PROSITE" id="PS50123">
    <property type="entry name" value="CHER"/>
    <property type="match status" value="1"/>
</dbReference>
<dbReference type="PANTHER" id="PTHR24422">
    <property type="entry name" value="CHEMOTAXIS PROTEIN METHYLTRANSFERASE"/>
    <property type="match status" value="1"/>
</dbReference>
<proteinExistence type="predicted"/>
<dbReference type="InterPro" id="IPR050903">
    <property type="entry name" value="Bact_Chemotaxis_MeTrfase"/>
</dbReference>